<feature type="compositionally biased region" description="Basic and acidic residues" evidence="2">
    <location>
        <begin position="1"/>
        <end position="10"/>
    </location>
</feature>
<dbReference type="InterPro" id="IPR029058">
    <property type="entry name" value="AB_hydrolase_fold"/>
</dbReference>
<evidence type="ECO:0000256" key="2">
    <source>
        <dbReference type="SAM" id="MobiDB-lite"/>
    </source>
</evidence>
<accession>A0AAW2ZIX4</accession>
<evidence type="ECO:0000313" key="5">
    <source>
        <dbReference type="EMBL" id="KAL0489813.1"/>
    </source>
</evidence>
<dbReference type="PANTHER" id="PTHR48081">
    <property type="entry name" value="AB HYDROLASE SUPERFAMILY PROTEIN C4A8.06C"/>
    <property type="match status" value="1"/>
</dbReference>
<dbReference type="AlphaFoldDB" id="A0AAW2ZIX4"/>
<organism evidence="5 6">
    <name type="scientific">Acrasis kona</name>
    <dbReference type="NCBI Taxonomy" id="1008807"/>
    <lineage>
        <taxon>Eukaryota</taxon>
        <taxon>Discoba</taxon>
        <taxon>Heterolobosea</taxon>
        <taxon>Tetramitia</taxon>
        <taxon>Eutetramitia</taxon>
        <taxon>Acrasidae</taxon>
        <taxon>Acrasis</taxon>
    </lineage>
</organism>
<keyword evidence="3" id="KW-1133">Transmembrane helix</keyword>
<name>A0AAW2ZIX4_9EUKA</name>
<dbReference type="InterPro" id="IPR050300">
    <property type="entry name" value="GDXG_lipolytic_enzyme"/>
</dbReference>
<evidence type="ECO:0000313" key="6">
    <source>
        <dbReference type="Proteomes" id="UP001431209"/>
    </source>
</evidence>
<feature type="compositionally biased region" description="Polar residues" evidence="2">
    <location>
        <begin position="12"/>
        <end position="28"/>
    </location>
</feature>
<keyword evidence="1" id="KW-0378">Hydrolase</keyword>
<keyword evidence="3" id="KW-0812">Transmembrane</keyword>
<feature type="region of interest" description="Disordered" evidence="2">
    <location>
        <begin position="240"/>
        <end position="259"/>
    </location>
</feature>
<evidence type="ECO:0000256" key="3">
    <source>
        <dbReference type="SAM" id="Phobius"/>
    </source>
</evidence>
<sequence>MGNDQTRPRTDSGASNIRSNENQISDPLNQDDIVQVTTFEQMGDASSTPINDDILKKLEILPHVVPFVKNSTDSSFSWSGYNVRSSSLPTLDGRPLVDLCAEIQTFSLHKTTSIKKTNERIQEDINATLSSSRHVAQVLEKKSDNLKKLASALRDVERINRNVDASKQSVITIMKQLKDLEEILPHNGTDCFSPLCKINTFFVVLYHCIVAMSLLSSEHWKNKKLYNNRSMISNRDALPITTTAPTPPTPSKNNVSNKPNIPGLEFDKLSAPSMHLINDPEGSPPVTPTLTSWAYNAHATDDELYMVEDSKKVSEWADDEKAVDEAILLFRLTRNLLYILGFALGWVFALSRMLIFILLLFPAFFRLMIYLLTDKNIIHSVRYGLKPRNFLNIFVVPEEKKKNGTTKAPVVVFVTGGAWIIGYRAWGSLIGKTLAERGIMCVCPDYRNFPQGTVTDMVQDVDCAMKWTFQNIELYGGDVNNVFLIGQSAGAHLSLLSFLFNGKMNNSRDRTWNPDQLKGLVGVSGQYNLPGAARAMVKKGMRMDILELIFEKKMDFFSPLTQVKMLKQIKDKPSMHKVPIVLLHGTIDMTCSCKESVALADHLRDSGFDDVTVKLYDGKSHTDTIIEDPIGGSDPLITDVVNLVRGKRIDPYGKVEIIKGTRLMPEFIIDVARKLNPF</sequence>
<dbReference type="Pfam" id="PF20434">
    <property type="entry name" value="BD-FAE"/>
    <property type="match status" value="1"/>
</dbReference>
<evidence type="ECO:0000256" key="1">
    <source>
        <dbReference type="ARBA" id="ARBA00022801"/>
    </source>
</evidence>
<feature type="region of interest" description="Disordered" evidence="2">
    <location>
        <begin position="1"/>
        <end position="30"/>
    </location>
</feature>
<keyword evidence="6" id="KW-1185">Reference proteome</keyword>
<proteinExistence type="predicted"/>
<reference evidence="5 6" key="1">
    <citation type="submission" date="2024-03" db="EMBL/GenBank/DDBJ databases">
        <title>The Acrasis kona genome and developmental transcriptomes reveal deep origins of eukaryotic multicellular pathways.</title>
        <authorList>
            <person name="Sheikh S."/>
            <person name="Fu C.-J."/>
            <person name="Brown M.W."/>
            <person name="Baldauf S.L."/>
        </authorList>
    </citation>
    <scope>NUCLEOTIDE SEQUENCE [LARGE SCALE GENOMIC DNA]</scope>
    <source>
        <strain evidence="5 6">ATCC MYA-3509</strain>
    </source>
</reference>
<dbReference type="GO" id="GO:0016787">
    <property type="term" value="F:hydrolase activity"/>
    <property type="evidence" value="ECO:0007669"/>
    <property type="project" value="UniProtKB-KW"/>
</dbReference>
<keyword evidence="3" id="KW-0472">Membrane</keyword>
<gene>
    <name evidence="5" type="ORF">AKO1_009259</name>
</gene>
<dbReference type="EMBL" id="JAOPGA020001603">
    <property type="protein sequence ID" value="KAL0489813.1"/>
    <property type="molecule type" value="Genomic_DNA"/>
</dbReference>
<feature type="transmembrane region" description="Helical" evidence="3">
    <location>
        <begin position="408"/>
        <end position="426"/>
    </location>
</feature>
<protein>
    <submittedName>
        <fullName evidence="5">Prenylcysteine alpha-carboxyl methylesterase</fullName>
    </submittedName>
</protein>
<dbReference type="Gene3D" id="3.40.50.1820">
    <property type="entry name" value="alpha/beta hydrolase"/>
    <property type="match status" value="1"/>
</dbReference>
<dbReference type="InterPro" id="IPR049492">
    <property type="entry name" value="BD-FAE-like_dom"/>
</dbReference>
<evidence type="ECO:0000259" key="4">
    <source>
        <dbReference type="Pfam" id="PF20434"/>
    </source>
</evidence>
<dbReference type="SUPFAM" id="SSF53474">
    <property type="entry name" value="alpha/beta-Hydrolases"/>
    <property type="match status" value="1"/>
</dbReference>
<dbReference type="PANTHER" id="PTHR48081:SF33">
    <property type="entry name" value="KYNURENINE FORMAMIDASE"/>
    <property type="match status" value="1"/>
</dbReference>
<feature type="domain" description="BD-FAE-like" evidence="4">
    <location>
        <begin position="402"/>
        <end position="603"/>
    </location>
</feature>
<comment type="caution">
    <text evidence="5">The sequence shown here is derived from an EMBL/GenBank/DDBJ whole genome shotgun (WGS) entry which is preliminary data.</text>
</comment>
<dbReference type="Proteomes" id="UP001431209">
    <property type="component" value="Unassembled WGS sequence"/>
</dbReference>